<proteinExistence type="predicted"/>
<dbReference type="RefSeq" id="WP_066462185.1">
    <property type="nucleotide sequence ID" value="NZ_MATO01000013.1"/>
</dbReference>
<dbReference type="Pfam" id="PF10850">
    <property type="entry name" value="DUF2653"/>
    <property type="match status" value="1"/>
</dbReference>
<dbReference type="EMBL" id="MATO01000013">
    <property type="protein sequence ID" value="OCS92941.1"/>
    <property type="molecule type" value="Genomic_DNA"/>
</dbReference>
<reference evidence="1 2" key="1">
    <citation type="submission" date="2016-07" db="EMBL/GenBank/DDBJ databases">
        <title>Caryophanon latum genome sequencing.</title>
        <authorList>
            <person name="Verma A."/>
            <person name="Pal Y."/>
            <person name="Krishnamurthi S."/>
        </authorList>
    </citation>
    <scope>NUCLEOTIDE SEQUENCE [LARGE SCALE GENOMIC DNA]</scope>
    <source>
        <strain evidence="1 2">DSM 14151</strain>
    </source>
</reference>
<name>A0A1C0Z0H8_9BACL</name>
<evidence type="ECO:0000313" key="2">
    <source>
        <dbReference type="Proteomes" id="UP000093482"/>
    </source>
</evidence>
<dbReference type="AlphaFoldDB" id="A0A1C0Z0H8"/>
<dbReference type="Proteomes" id="UP000093482">
    <property type="component" value="Unassembled WGS sequence"/>
</dbReference>
<comment type="caution">
    <text evidence="1">The sequence shown here is derived from an EMBL/GenBank/DDBJ whole genome shotgun (WGS) entry which is preliminary data.</text>
</comment>
<dbReference type="OrthoDB" id="2360753at2"/>
<gene>
    <name evidence="1" type="ORF">A6K76_05985</name>
</gene>
<organism evidence="1 2">
    <name type="scientific">Caryophanon latum</name>
    <dbReference type="NCBI Taxonomy" id="33977"/>
    <lineage>
        <taxon>Bacteria</taxon>
        <taxon>Bacillati</taxon>
        <taxon>Bacillota</taxon>
        <taxon>Bacilli</taxon>
        <taxon>Bacillales</taxon>
        <taxon>Caryophanaceae</taxon>
        <taxon>Caryophanon</taxon>
    </lineage>
</organism>
<accession>A0A1C0Z0H8</accession>
<evidence type="ECO:0000313" key="1">
    <source>
        <dbReference type="EMBL" id="OCS92941.1"/>
    </source>
</evidence>
<keyword evidence="2" id="KW-1185">Reference proteome</keyword>
<dbReference type="InterPro" id="IPR020516">
    <property type="entry name" value="Uncharacterised_YxcD"/>
</dbReference>
<protein>
    <recommendedName>
        <fullName evidence="3">DUF2653 domain-containing protein</fullName>
    </recommendedName>
</protein>
<evidence type="ECO:0008006" key="3">
    <source>
        <dbReference type="Google" id="ProtNLM"/>
    </source>
</evidence>
<sequence length="97" mass="10890">MEQVTLLEQDLVNAICRFHARYKNVQPANVTVELTYDDATGYGAEAEVAGQTDYFNTPTFIAAIRLYIDEVLQRNASSAGIELDIDDEEGMIARLRF</sequence>